<feature type="transmembrane region" description="Helical" evidence="9">
    <location>
        <begin position="306"/>
        <end position="330"/>
    </location>
</feature>
<accession>A0ABV5WFK7</accession>
<dbReference type="PROSITE" id="PS50850">
    <property type="entry name" value="MFS"/>
    <property type="match status" value="1"/>
</dbReference>
<feature type="transmembrane region" description="Helical" evidence="9">
    <location>
        <begin position="97"/>
        <end position="115"/>
    </location>
</feature>
<comment type="subcellular location">
    <subcellularLocation>
        <location evidence="1">Cell membrane</location>
        <topology evidence="1">Multi-pass membrane protein</topology>
    </subcellularLocation>
</comment>
<evidence type="ECO:0000256" key="1">
    <source>
        <dbReference type="ARBA" id="ARBA00004651"/>
    </source>
</evidence>
<evidence type="ECO:0000256" key="2">
    <source>
        <dbReference type="ARBA" id="ARBA00010992"/>
    </source>
</evidence>
<evidence type="ECO:0000313" key="12">
    <source>
        <dbReference type="Proteomes" id="UP001589609"/>
    </source>
</evidence>
<dbReference type="EMBL" id="JBHMAF010000062">
    <property type="protein sequence ID" value="MFB9759161.1"/>
    <property type="molecule type" value="Genomic_DNA"/>
</dbReference>
<dbReference type="InterPro" id="IPR047984">
    <property type="entry name" value="XylE-like"/>
</dbReference>
<dbReference type="InterPro" id="IPR050814">
    <property type="entry name" value="Myo-inositol_Transporter"/>
</dbReference>
<feature type="transmembrane region" description="Helical" evidence="9">
    <location>
        <begin position="366"/>
        <end position="391"/>
    </location>
</feature>
<keyword evidence="6 9" id="KW-1133">Transmembrane helix</keyword>
<dbReference type="InterPro" id="IPR003663">
    <property type="entry name" value="Sugar/inositol_transpt"/>
</dbReference>
<dbReference type="PROSITE" id="PS00217">
    <property type="entry name" value="SUGAR_TRANSPORT_2"/>
    <property type="match status" value="1"/>
</dbReference>
<keyword evidence="12" id="KW-1185">Reference proteome</keyword>
<evidence type="ECO:0000256" key="4">
    <source>
        <dbReference type="ARBA" id="ARBA00022475"/>
    </source>
</evidence>
<dbReference type="Gene3D" id="1.20.1250.20">
    <property type="entry name" value="MFS general substrate transporter like domains"/>
    <property type="match status" value="1"/>
</dbReference>
<evidence type="ECO:0000256" key="7">
    <source>
        <dbReference type="ARBA" id="ARBA00023136"/>
    </source>
</evidence>
<dbReference type="RefSeq" id="WP_379949457.1">
    <property type="nucleotide sequence ID" value="NZ_JBHMAF010000062.1"/>
</dbReference>
<dbReference type="PANTHER" id="PTHR48020:SF12">
    <property type="entry name" value="PROTON MYO-INOSITOL COTRANSPORTER"/>
    <property type="match status" value="1"/>
</dbReference>
<evidence type="ECO:0000256" key="8">
    <source>
        <dbReference type="RuleBase" id="RU003346"/>
    </source>
</evidence>
<feature type="transmembrane region" description="Helical" evidence="9">
    <location>
        <begin position="121"/>
        <end position="143"/>
    </location>
</feature>
<dbReference type="Pfam" id="PF00083">
    <property type="entry name" value="Sugar_tr"/>
    <property type="match status" value="1"/>
</dbReference>
<dbReference type="InterPro" id="IPR005828">
    <property type="entry name" value="MFS_sugar_transport-like"/>
</dbReference>
<feature type="transmembrane region" description="Helical" evidence="9">
    <location>
        <begin position="63"/>
        <end position="85"/>
    </location>
</feature>
<dbReference type="InterPro" id="IPR020846">
    <property type="entry name" value="MFS_dom"/>
</dbReference>
<dbReference type="Proteomes" id="UP001589609">
    <property type="component" value="Unassembled WGS sequence"/>
</dbReference>
<keyword evidence="5 9" id="KW-0812">Transmembrane</keyword>
<dbReference type="PANTHER" id="PTHR48020">
    <property type="entry name" value="PROTON MYO-INOSITOL COTRANSPORTER"/>
    <property type="match status" value="1"/>
</dbReference>
<comment type="caution">
    <text evidence="11">The sequence shown here is derived from an EMBL/GenBank/DDBJ whole genome shotgun (WGS) entry which is preliminary data.</text>
</comment>
<feature type="transmembrane region" description="Helical" evidence="9">
    <location>
        <begin position="433"/>
        <end position="451"/>
    </location>
</feature>
<dbReference type="PRINTS" id="PR00171">
    <property type="entry name" value="SUGRTRNSPORT"/>
</dbReference>
<dbReference type="InterPro" id="IPR036259">
    <property type="entry name" value="MFS_trans_sf"/>
</dbReference>
<gene>
    <name evidence="11" type="ORF">ACFFMS_11965</name>
</gene>
<sequence>MEHYHSILKEREGNIGMNKQVNYRSFLSTIILVSTFGGLLFGYDTGVINGALPYMSEALGLNSFTEGLIASALLLGAALGAVFGGQLSDYVGRRKNILYLAVLFFMATLGCTLAPNITVMIAFRFLLGFAVGGASVTVPTYLAEMAPAESRGKMVTWNELMIVSGQLLAFVFNAILGTTMGDHSHVWRYMLAIAALPAVILFFGMIKMPESPRWLVSKGKNEDALSVLRRIREKSQAQSELNEIENALNEESGVQKATFRDLLNVPWMRRLVFIGIGVAVVSQATGVNSIMYYGTEILRDAGFETSAALIGNTANGVISVLATLVGIWLLDKVGRRPMMLTGLTGTTTVLLLIGIFSFVLKGSTALPYVMLTLTVTFLAFMQGAIGPVLWVTLSEIFPLRLRGLGMGISVFFLWITNFFIGLTFPILLDKIGLSATFLAFAAIGVVAIALMKKYLPETKGRTLEELELYFRTHNDQDAQNDYEGSTQAK</sequence>
<feature type="transmembrane region" description="Helical" evidence="9">
    <location>
        <begin position="155"/>
        <end position="175"/>
    </location>
</feature>
<comment type="similarity">
    <text evidence="2 8">Belongs to the major facilitator superfamily. Sugar transporter (TC 2.A.1.1) family.</text>
</comment>
<dbReference type="NCBIfam" id="TIGR00879">
    <property type="entry name" value="SP"/>
    <property type="match status" value="1"/>
</dbReference>
<feature type="transmembrane region" description="Helical" evidence="9">
    <location>
        <begin position="271"/>
        <end position="294"/>
    </location>
</feature>
<name>A0ABV5WFK7_9BACI</name>
<evidence type="ECO:0000256" key="9">
    <source>
        <dbReference type="SAM" id="Phobius"/>
    </source>
</evidence>
<feature type="domain" description="Major facilitator superfamily (MFS) profile" evidence="10">
    <location>
        <begin position="30"/>
        <end position="459"/>
    </location>
</feature>
<feature type="transmembrane region" description="Helical" evidence="9">
    <location>
        <begin position="342"/>
        <end position="360"/>
    </location>
</feature>
<feature type="transmembrane region" description="Helical" evidence="9">
    <location>
        <begin position="187"/>
        <end position="206"/>
    </location>
</feature>
<evidence type="ECO:0000259" key="10">
    <source>
        <dbReference type="PROSITE" id="PS50850"/>
    </source>
</evidence>
<keyword evidence="4" id="KW-1003">Cell membrane</keyword>
<feature type="transmembrane region" description="Helical" evidence="9">
    <location>
        <begin position="403"/>
        <end position="427"/>
    </location>
</feature>
<dbReference type="InterPro" id="IPR005829">
    <property type="entry name" value="Sugar_transporter_CS"/>
</dbReference>
<dbReference type="PROSITE" id="PS00216">
    <property type="entry name" value="SUGAR_TRANSPORT_1"/>
    <property type="match status" value="2"/>
</dbReference>
<keyword evidence="7 9" id="KW-0472">Membrane</keyword>
<protein>
    <submittedName>
        <fullName evidence="11">Sugar porter family MFS transporter</fullName>
    </submittedName>
</protein>
<feature type="transmembrane region" description="Helical" evidence="9">
    <location>
        <begin position="21"/>
        <end position="43"/>
    </location>
</feature>
<evidence type="ECO:0000256" key="6">
    <source>
        <dbReference type="ARBA" id="ARBA00022989"/>
    </source>
</evidence>
<dbReference type="SUPFAM" id="SSF103473">
    <property type="entry name" value="MFS general substrate transporter"/>
    <property type="match status" value="1"/>
</dbReference>
<evidence type="ECO:0000313" key="11">
    <source>
        <dbReference type="EMBL" id="MFB9759161.1"/>
    </source>
</evidence>
<dbReference type="CDD" id="cd17359">
    <property type="entry name" value="MFS_XylE_like"/>
    <property type="match status" value="1"/>
</dbReference>
<evidence type="ECO:0000256" key="3">
    <source>
        <dbReference type="ARBA" id="ARBA00022448"/>
    </source>
</evidence>
<keyword evidence="3 8" id="KW-0813">Transport</keyword>
<proteinExistence type="inferred from homology"/>
<reference evidence="11 12" key="1">
    <citation type="submission" date="2024-09" db="EMBL/GenBank/DDBJ databases">
        <authorList>
            <person name="Sun Q."/>
            <person name="Mori K."/>
        </authorList>
    </citation>
    <scope>NUCLEOTIDE SEQUENCE [LARGE SCALE GENOMIC DNA]</scope>
    <source>
        <strain evidence="11 12">JCM 11201</strain>
    </source>
</reference>
<evidence type="ECO:0000256" key="5">
    <source>
        <dbReference type="ARBA" id="ARBA00022692"/>
    </source>
</evidence>
<organism evidence="11 12">
    <name type="scientific">Ectobacillus funiculus</name>
    <dbReference type="NCBI Taxonomy" id="137993"/>
    <lineage>
        <taxon>Bacteria</taxon>
        <taxon>Bacillati</taxon>
        <taxon>Bacillota</taxon>
        <taxon>Bacilli</taxon>
        <taxon>Bacillales</taxon>
        <taxon>Bacillaceae</taxon>
        <taxon>Ectobacillus</taxon>
    </lineage>
</organism>